<sequence>MGRRTQAIRRRGRICCNNACNACHRVPMRRRCVPGLGGVDKKSLLWNAGRVRTAQWPLARAGGGRGPRRRRGLRCRRGRGHLFFSSLAASDQTTITAVLFRFRSASPAKRPKGGDGGDKRGEE</sequence>
<protein>
    <submittedName>
        <fullName evidence="1">Uncharacterized protein</fullName>
    </submittedName>
</protein>
<reference evidence="1 2" key="1">
    <citation type="journal article" date="2016" name="Nat. Commun.">
        <title>Ectomycorrhizal ecology is imprinted in the genome of the dominant symbiotic fungus Cenococcum geophilum.</title>
        <authorList>
            <consortium name="DOE Joint Genome Institute"/>
            <person name="Peter M."/>
            <person name="Kohler A."/>
            <person name="Ohm R.A."/>
            <person name="Kuo A."/>
            <person name="Krutzmann J."/>
            <person name="Morin E."/>
            <person name="Arend M."/>
            <person name="Barry K.W."/>
            <person name="Binder M."/>
            <person name="Choi C."/>
            <person name="Clum A."/>
            <person name="Copeland A."/>
            <person name="Grisel N."/>
            <person name="Haridas S."/>
            <person name="Kipfer T."/>
            <person name="LaButti K."/>
            <person name="Lindquist E."/>
            <person name="Lipzen A."/>
            <person name="Maire R."/>
            <person name="Meier B."/>
            <person name="Mihaltcheva S."/>
            <person name="Molinier V."/>
            <person name="Murat C."/>
            <person name="Poggeler S."/>
            <person name="Quandt C.A."/>
            <person name="Sperisen C."/>
            <person name="Tritt A."/>
            <person name="Tisserant E."/>
            <person name="Crous P.W."/>
            <person name="Henrissat B."/>
            <person name="Nehls U."/>
            <person name="Egli S."/>
            <person name="Spatafora J.W."/>
            <person name="Grigoriev I.V."/>
            <person name="Martin F.M."/>
        </authorList>
    </citation>
    <scope>NUCLEOTIDE SEQUENCE [LARGE SCALE GENOMIC DNA]</scope>
    <source>
        <strain evidence="1 2">CBS 207.34</strain>
    </source>
</reference>
<keyword evidence="2" id="KW-1185">Reference proteome</keyword>
<accession>A0A8E2F2R3</accession>
<evidence type="ECO:0000313" key="1">
    <source>
        <dbReference type="EMBL" id="OCL09369.1"/>
    </source>
</evidence>
<name>A0A8E2F2R3_9PEZI</name>
<dbReference type="Proteomes" id="UP000250140">
    <property type="component" value="Unassembled WGS sequence"/>
</dbReference>
<dbReference type="EMBL" id="KV749463">
    <property type="protein sequence ID" value="OCL09369.1"/>
    <property type="molecule type" value="Genomic_DNA"/>
</dbReference>
<proteinExistence type="predicted"/>
<gene>
    <name evidence="1" type="ORF">AOQ84DRAFT_23319</name>
</gene>
<dbReference type="AlphaFoldDB" id="A0A8E2F2R3"/>
<evidence type="ECO:0000313" key="2">
    <source>
        <dbReference type="Proteomes" id="UP000250140"/>
    </source>
</evidence>
<organism evidence="1 2">
    <name type="scientific">Glonium stellatum</name>
    <dbReference type="NCBI Taxonomy" id="574774"/>
    <lineage>
        <taxon>Eukaryota</taxon>
        <taxon>Fungi</taxon>
        <taxon>Dikarya</taxon>
        <taxon>Ascomycota</taxon>
        <taxon>Pezizomycotina</taxon>
        <taxon>Dothideomycetes</taxon>
        <taxon>Pleosporomycetidae</taxon>
        <taxon>Gloniales</taxon>
        <taxon>Gloniaceae</taxon>
        <taxon>Glonium</taxon>
    </lineage>
</organism>